<reference evidence="8 9" key="1">
    <citation type="submission" date="2020-07" db="EMBL/GenBank/DDBJ databases">
        <title>Sequencing the genomes of 1000 actinobacteria strains.</title>
        <authorList>
            <person name="Klenk H.-P."/>
        </authorList>
    </citation>
    <scope>NUCLEOTIDE SEQUENCE [LARGE SCALE GENOMIC DNA]</scope>
    <source>
        <strain evidence="8 9">DSM 22083</strain>
    </source>
</reference>
<keyword evidence="8" id="KW-0326">Glycosidase</keyword>
<dbReference type="PANTHER" id="PTHR33307:SF11">
    <property type="entry name" value="ALPHA-L-RHAMNOSIDASE"/>
    <property type="match status" value="1"/>
</dbReference>
<dbReference type="InterPro" id="IPR013737">
    <property type="entry name" value="Bac_rhamnosid_N"/>
</dbReference>
<evidence type="ECO:0000256" key="1">
    <source>
        <dbReference type="ARBA" id="ARBA00001445"/>
    </source>
</evidence>
<dbReference type="EC" id="3.2.1.40" evidence="2"/>
<organism evidence="8 9">
    <name type="scientific">Microlunatus parietis</name>
    <dbReference type="NCBI Taxonomy" id="682979"/>
    <lineage>
        <taxon>Bacteria</taxon>
        <taxon>Bacillati</taxon>
        <taxon>Actinomycetota</taxon>
        <taxon>Actinomycetes</taxon>
        <taxon>Propionibacteriales</taxon>
        <taxon>Propionibacteriaceae</taxon>
        <taxon>Microlunatus</taxon>
    </lineage>
</organism>
<keyword evidence="3 8" id="KW-0378">Hydrolase</keyword>
<name>A0A7Y9I5P2_9ACTN</name>
<keyword evidence="9" id="KW-1185">Reference proteome</keyword>
<dbReference type="Proteomes" id="UP000569914">
    <property type="component" value="Unassembled WGS sequence"/>
</dbReference>
<feature type="domain" description="Alpha-L-rhamnosidase concanavalin-like" evidence="4">
    <location>
        <begin position="323"/>
        <end position="420"/>
    </location>
</feature>
<accession>A0A7Y9I5P2</accession>
<dbReference type="Gene3D" id="2.60.40.10">
    <property type="entry name" value="Immunoglobulins"/>
    <property type="match status" value="1"/>
</dbReference>
<dbReference type="SUPFAM" id="SSF48208">
    <property type="entry name" value="Six-hairpin glycosidases"/>
    <property type="match status" value="1"/>
</dbReference>
<evidence type="ECO:0000259" key="6">
    <source>
        <dbReference type="Pfam" id="PF17389"/>
    </source>
</evidence>
<dbReference type="EMBL" id="JACCBU010000001">
    <property type="protein sequence ID" value="NYE70491.1"/>
    <property type="molecule type" value="Genomic_DNA"/>
</dbReference>
<dbReference type="AlphaFoldDB" id="A0A7Y9I5P2"/>
<dbReference type="InterPro" id="IPR035398">
    <property type="entry name" value="Bac_rhamnosid_C"/>
</dbReference>
<feature type="domain" description="Alpha-L-rhamnosidase C-terminal" evidence="7">
    <location>
        <begin position="761"/>
        <end position="828"/>
    </location>
</feature>
<dbReference type="InterPro" id="IPR035396">
    <property type="entry name" value="Bac_rhamnosid6H"/>
</dbReference>
<dbReference type="Gene3D" id="2.60.420.10">
    <property type="entry name" value="Maltose phosphorylase, domain 3"/>
    <property type="match status" value="1"/>
</dbReference>
<evidence type="ECO:0000256" key="3">
    <source>
        <dbReference type="ARBA" id="ARBA00022801"/>
    </source>
</evidence>
<dbReference type="Pfam" id="PF25788">
    <property type="entry name" value="Ig_Rha78A_N"/>
    <property type="match status" value="1"/>
</dbReference>
<dbReference type="InterPro" id="IPR013783">
    <property type="entry name" value="Ig-like_fold"/>
</dbReference>
<evidence type="ECO:0000256" key="2">
    <source>
        <dbReference type="ARBA" id="ARBA00012652"/>
    </source>
</evidence>
<dbReference type="Pfam" id="PF05592">
    <property type="entry name" value="Bac_rhamnosid"/>
    <property type="match status" value="1"/>
</dbReference>
<dbReference type="InterPro" id="IPR008928">
    <property type="entry name" value="6-hairpin_glycosidase_sf"/>
</dbReference>
<dbReference type="Pfam" id="PF08531">
    <property type="entry name" value="Bac_rhamnosid_N"/>
    <property type="match status" value="1"/>
</dbReference>
<dbReference type="InterPro" id="IPR016007">
    <property type="entry name" value="Alpha_rhamnosid"/>
</dbReference>
<dbReference type="Pfam" id="PF17389">
    <property type="entry name" value="Bac_rhamnosid6H"/>
    <property type="match status" value="1"/>
</dbReference>
<evidence type="ECO:0000259" key="4">
    <source>
        <dbReference type="Pfam" id="PF05592"/>
    </source>
</evidence>
<comment type="caution">
    <text evidence="8">The sequence shown here is derived from an EMBL/GenBank/DDBJ whole genome shotgun (WGS) entry which is preliminary data.</text>
</comment>
<feature type="domain" description="Bacterial alpha-L-rhamnosidase N-terminal" evidence="5">
    <location>
        <begin position="141"/>
        <end position="312"/>
    </location>
</feature>
<evidence type="ECO:0000259" key="7">
    <source>
        <dbReference type="Pfam" id="PF17390"/>
    </source>
</evidence>
<dbReference type="PIRSF" id="PIRSF010631">
    <property type="entry name" value="A-rhamnsds"/>
    <property type="match status" value="1"/>
</dbReference>
<evidence type="ECO:0000313" key="8">
    <source>
        <dbReference type="EMBL" id="NYE70491.1"/>
    </source>
</evidence>
<gene>
    <name evidence="8" type="ORF">BKA15_001820</name>
</gene>
<dbReference type="InterPro" id="IPR012341">
    <property type="entry name" value="6hp_glycosidase-like_sf"/>
</dbReference>
<dbReference type="Pfam" id="PF17390">
    <property type="entry name" value="Bac_rhamnosid_C"/>
    <property type="match status" value="1"/>
</dbReference>
<comment type="catalytic activity">
    <reaction evidence="1">
        <text>Hydrolysis of terminal non-reducing alpha-L-rhamnose residues in alpha-L-rhamnosides.</text>
        <dbReference type="EC" id="3.2.1.40"/>
    </reaction>
</comment>
<dbReference type="RefSeq" id="WP_179749990.1">
    <property type="nucleotide sequence ID" value="NZ_JACCBU010000001.1"/>
</dbReference>
<feature type="domain" description="Alpha-L-rhamnosidase six-hairpin glycosidase" evidence="6">
    <location>
        <begin position="427"/>
        <end position="752"/>
    </location>
</feature>
<dbReference type="InterPro" id="IPR008902">
    <property type="entry name" value="Rhamnosid_concanavalin"/>
</dbReference>
<protein>
    <recommendedName>
        <fullName evidence="2">alpha-L-rhamnosidase</fullName>
        <ecNumber evidence="2">3.2.1.40</ecNumber>
    </recommendedName>
</protein>
<dbReference type="PANTHER" id="PTHR33307">
    <property type="entry name" value="ALPHA-RHAMNOSIDASE (EUROFUNG)"/>
    <property type="match status" value="1"/>
</dbReference>
<dbReference type="Gene3D" id="1.50.10.10">
    <property type="match status" value="1"/>
</dbReference>
<dbReference type="GO" id="GO:0030596">
    <property type="term" value="F:alpha-L-rhamnosidase activity"/>
    <property type="evidence" value="ECO:0007669"/>
    <property type="project" value="UniProtKB-EC"/>
</dbReference>
<dbReference type="Gene3D" id="2.60.120.260">
    <property type="entry name" value="Galactose-binding domain-like"/>
    <property type="match status" value="2"/>
</dbReference>
<proteinExistence type="predicted"/>
<sequence length="857" mass="92946">MTVPLGIGDPRPPFGWRLPESVPAQTGWQVQVAGSAEALADGRADLWDSGEVDGDDQHARYAGAPLDSRAGAHWRVRVRDADGSWSAWSALARFELGLLRPGDWTGRWISHPAWYADDVDPRVGEGLPLPLLAGEISLAERPVRARLHVAGAGVYYASINGTPVSDAVLEPAYTDFPRRVAAASHDVTALVRPGANVIGIELGPGIAHVYPHQDRYMKFYGSKLSPRAIAELEVHYAEGSSVRFGTDDSWRAAAGATLRSHWFGGEDYDARRELPGWNEPGTDRSGWTPAVIISGDGPAPVARTCPPLRVVERLPALTRTVATDGTPVFDVGVVQAGLVELSVDLPAGTHLRLVPGDQLDDFGRVVQSKPTTGSPIFNTVITGDGPLRWQPRFRYDGFRYVEVQGLPDHVGPDAVTALVVRADNEPVGTFETSVPLINSIHTIIDRAVQGNMYSVLTDCPHREKLGWLEQVHLLFDVVAYNYDVAAYYRELLATIAEAQTEDGLVPDIAPEYVVFADGFRDDPNWGGVIISVPWQLYRWYGDLAVLQDHYPAMVRYLDYLTGRSEDGLLPYGLGDWIGLDKTTPVPLVGTWGYWRAADAMINIATALGRTDDAERYRALAAKIVDAFRRAFHDPGTGRYGGGGQAAELFALDVGAVPEPDREAVLDRISASVDEAGITVGEIALPVLFRILGDAGRHDVLWRFANRTEHPGYGYQVVHGATALTEAWDGPTRGLSQNHFMLGAIDSWFYRHLAGIGQAAGSLGWRELDLAPVVVDGLDAVTARTRGARGDVAVAWRRDGETFRLDVTVPAGSVATVRLPAWPDAKAVVPEIAEPVTPGADGRPSWLVPAGTWSFELG</sequence>
<dbReference type="GO" id="GO:0005975">
    <property type="term" value="P:carbohydrate metabolic process"/>
    <property type="evidence" value="ECO:0007669"/>
    <property type="project" value="InterPro"/>
</dbReference>
<evidence type="ECO:0000313" key="9">
    <source>
        <dbReference type="Proteomes" id="UP000569914"/>
    </source>
</evidence>
<evidence type="ECO:0000259" key="5">
    <source>
        <dbReference type="Pfam" id="PF08531"/>
    </source>
</evidence>